<protein>
    <submittedName>
        <fullName evidence="1">Uncharacterized protein</fullName>
    </submittedName>
</protein>
<dbReference type="AlphaFoldDB" id="D2ZU84"/>
<name>D2ZU84_NEIM2</name>
<dbReference type="EMBL" id="ACDX02000003">
    <property type="protein sequence ID" value="EFC89269.1"/>
    <property type="molecule type" value="Genomic_DNA"/>
</dbReference>
<proteinExistence type="predicted"/>
<reference evidence="1 2" key="1">
    <citation type="submission" date="2009-10" db="EMBL/GenBank/DDBJ databases">
        <authorList>
            <person name="Weinstock G."/>
            <person name="Sodergren E."/>
            <person name="Clifton S."/>
            <person name="Fulton L."/>
            <person name="Fulton B."/>
            <person name="Courtney L."/>
            <person name="Fronick C."/>
            <person name="Harrison M."/>
            <person name="Strong C."/>
            <person name="Farmer C."/>
            <person name="Delahaunty K."/>
            <person name="Markovic C."/>
            <person name="Hall O."/>
            <person name="Minx P."/>
            <person name="Tomlinson C."/>
            <person name="Mitreva M."/>
            <person name="Nelson J."/>
            <person name="Hou S."/>
            <person name="Wollam A."/>
            <person name="Pepin K.H."/>
            <person name="Johnson M."/>
            <person name="Bhonagiri V."/>
            <person name="Nash W.E."/>
            <person name="Warren W."/>
            <person name="Chinwalla A."/>
            <person name="Mardis E.R."/>
            <person name="Wilson R.K."/>
        </authorList>
    </citation>
    <scope>NUCLEOTIDE SEQUENCE [LARGE SCALE GENOMIC DNA]</scope>
    <source>
        <strain evidence="2">ATCC 25996 / DSM 4631 / NCTC 10774 / M26</strain>
    </source>
</reference>
<dbReference type="STRING" id="546266.NEIMUCOT_04172"/>
<dbReference type="Proteomes" id="UP000003344">
    <property type="component" value="Unassembled WGS sequence"/>
</dbReference>
<gene>
    <name evidence="1" type="ORF">NEIMUCOT_04172</name>
</gene>
<organism evidence="1 2">
    <name type="scientific">Neisseria mucosa (strain ATCC 25996 / DSM 4631 / NCTC 10774 / M26)</name>
    <dbReference type="NCBI Taxonomy" id="546266"/>
    <lineage>
        <taxon>Bacteria</taxon>
        <taxon>Pseudomonadati</taxon>
        <taxon>Pseudomonadota</taxon>
        <taxon>Betaproteobacteria</taxon>
        <taxon>Neisseriales</taxon>
        <taxon>Neisseriaceae</taxon>
        <taxon>Neisseria</taxon>
    </lineage>
</organism>
<accession>D2ZU84</accession>
<sequence length="58" mass="7121">MFETFAVQKGRLKTIRRRIRRFRRHSRRHQRHRLSLTFPLTNTAFQTTSCPLLNKRVV</sequence>
<evidence type="ECO:0000313" key="2">
    <source>
        <dbReference type="Proteomes" id="UP000003344"/>
    </source>
</evidence>
<evidence type="ECO:0000313" key="1">
    <source>
        <dbReference type="EMBL" id="EFC89269.1"/>
    </source>
</evidence>
<comment type="caution">
    <text evidence="1">The sequence shown here is derived from an EMBL/GenBank/DDBJ whole genome shotgun (WGS) entry which is preliminary data.</text>
</comment>